<evidence type="ECO:0000256" key="4">
    <source>
        <dbReference type="PROSITE-ProRule" id="PRU00339"/>
    </source>
</evidence>
<dbReference type="PROSITE" id="PS50005">
    <property type="entry name" value="TPR"/>
    <property type="match status" value="3"/>
</dbReference>
<feature type="repeat" description="TPR" evidence="4">
    <location>
        <begin position="516"/>
        <end position="549"/>
    </location>
</feature>
<dbReference type="AlphaFoldDB" id="A0AAU8M0K4"/>
<dbReference type="InterPro" id="IPR011990">
    <property type="entry name" value="TPR-like_helical_dom_sf"/>
</dbReference>
<keyword evidence="4" id="KW-0802">TPR repeat</keyword>
<dbReference type="InterPro" id="IPR052386">
    <property type="entry name" value="GPSM"/>
</dbReference>
<comment type="subcellular location">
    <subcellularLocation>
        <location evidence="1">Cytoplasm</location>
    </subcellularLocation>
</comment>
<dbReference type="Gene3D" id="3.40.50.300">
    <property type="entry name" value="P-loop containing nucleotide triphosphate hydrolases"/>
    <property type="match status" value="1"/>
</dbReference>
<evidence type="ECO:0000313" key="5">
    <source>
        <dbReference type="EMBL" id="XCN74941.1"/>
    </source>
</evidence>
<protein>
    <submittedName>
        <fullName evidence="5">Tetratricopeptide repeat protein</fullName>
    </submittedName>
</protein>
<dbReference type="SUPFAM" id="SSF48452">
    <property type="entry name" value="TPR-like"/>
    <property type="match status" value="1"/>
</dbReference>
<dbReference type="InterPro" id="IPR027417">
    <property type="entry name" value="P-loop_NTPase"/>
</dbReference>
<accession>A0AAU8M0K4</accession>
<dbReference type="Pfam" id="PF13424">
    <property type="entry name" value="TPR_12"/>
    <property type="match status" value="3"/>
</dbReference>
<dbReference type="PANTHER" id="PTHR45954:SF1">
    <property type="entry name" value="LD33695P"/>
    <property type="match status" value="1"/>
</dbReference>
<reference evidence="5" key="2">
    <citation type="submission" date="2024-06" db="EMBL/GenBank/DDBJ databases">
        <authorList>
            <person name="Plum-Jensen L.E."/>
            <person name="Schramm A."/>
            <person name="Marshall I.P.G."/>
        </authorList>
    </citation>
    <scope>NUCLEOTIDE SEQUENCE</scope>
    <source>
        <strain evidence="5">Rat1</strain>
    </source>
</reference>
<dbReference type="PANTHER" id="PTHR45954">
    <property type="entry name" value="LD33695P"/>
    <property type="match status" value="1"/>
</dbReference>
<evidence type="ECO:0000256" key="1">
    <source>
        <dbReference type="ARBA" id="ARBA00004496"/>
    </source>
</evidence>
<evidence type="ECO:0000256" key="3">
    <source>
        <dbReference type="ARBA" id="ARBA00022737"/>
    </source>
</evidence>
<dbReference type="GO" id="GO:0001965">
    <property type="term" value="F:G-protein alpha-subunit binding"/>
    <property type="evidence" value="ECO:0007669"/>
    <property type="project" value="TreeGrafter"/>
</dbReference>
<gene>
    <name evidence="5" type="ORF">Q3M24_09435</name>
</gene>
<evidence type="ECO:0000256" key="2">
    <source>
        <dbReference type="ARBA" id="ARBA00022490"/>
    </source>
</evidence>
<dbReference type="EMBL" id="CP159373">
    <property type="protein sequence ID" value="XCN74941.1"/>
    <property type="molecule type" value="Genomic_DNA"/>
</dbReference>
<dbReference type="SUPFAM" id="SSF52540">
    <property type="entry name" value="P-loop containing nucleoside triphosphate hydrolases"/>
    <property type="match status" value="1"/>
</dbReference>
<feature type="repeat" description="TPR" evidence="4">
    <location>
        <begin position="556"/>
        <end position="589"/>
    </location>
</feature>
<keyword evidence="2" id="KW-0963">Cytoplasm</keyword>
<sequence>MNQQTGIHGDKAHVEGGIHFHNYARTAQGIPLQRPPRAEHFKGRDDMLEELLPMLQPGKAVTLCGPGGMGKTALAVEAAWKLAPEDKPPASFPDGIIFYSFYGQAAVDPAFDHLVYSYTDAPPETGPAAAFRLLTNKRALIILDGAEEADDLTAVFRSCGGCGVLITTRDRLDARGTLVPVRPLKEQPAEQVFRLHSNTDADATTVQGICKLLDGWPLALRIAGQYLHSTVGDAAEYLEWLEEAPFEELGSGKHQNENAALLLERSMTRMSDDARLVLGAGGCLAFHSLAREPMAALLDGNKRRAGKALGLLVNFGLLERQGKRWKISHALIHTYARKHLPLSKAALERVAAYYREWCREQSAAGVPGYVLLDDERAHCLRLIAACLDGELWQEVQGLVGAIDIYLERQGYWTEELAALEMRLTAARKAEDRRDEAWCLHTLGYTCWKRGENEEALAWYEQSLAIKRELGEKKGQAPTLDGIAIIYQIQGKYELALELYEQSLSIRREVGDREGEGVTLNNIGRLYRAQGDNETALPYYEQSLPIRREVGDTIGEGTTLNNIANIYYAQGKYSKAAEYHEQALAIRQELGDRAGEAESCWNLGTTYYDMGDLAKAEEYIALAVEIMEAIHHPNLETCRDGLELLRAERQM</sequence>
<keyword evidence="3" id="KW-0677">Repeat</keyword>
<dbReference type="PRINTS" id="PR00364">
    <property type="entry name" value="DISEASERSIST"/>
</dbReference>
<dbReference type="Gene3D" id="1.25.40.10">
    <property type="entry name" value="Tetratricopeptide repeat domain"/>
    <property type="match status" value="1"/>
</dbReference>
<dbReference type="KEGG" id="eaj:Q3M24_09435"/>
<feature type="repeat" description="TPR" evidence="4">
    <location>
        <begin position="476"/>
        <end position="509"/>
    </location>
</feature>
<organism evidence="5">
    <name type="scientific">Candidatus Electrothrix aestuarii</name>
    <dbReference type="NCBI Taxonomy" id="3062594"/>
    <lineage>
        <taxon>Bacteria</taxon>
        <taxon>Pseudomonadati</taxon>
        <taxon>Thermodesulfobacteriota</taxon>
        <taxon>Desulfobulbia</taxon>
        <taxon>Desulfobulbales</taxon>
        <taxon>Desulfobulbaceae</taxon>
        <taxon>Candidatus Electrothrix</taxon>
    </lineage>
</organism>
<dbReference type="GO" id="GO:0005938">
    <property type="term" value="C:cell cortex"/>
    <property type="evidence" value="ECO:0007669"/>
    <property type="project" value="TreeGrafter"/>
</dbReference>
<dbReference type="SMART" id="SM00028">
    <property type="entry name" value="TPR"/>
    <property type="match status" value="5"/>
</dbReference>
<reference evidence="5" key="1">
    <citation type="journal article" date="2024" name="Syst. Appl. Microbiol.">
        <title>First single-strain enrichments of Electrothrix cable bacteria, description of E. aestuarii sp. nov. and E. rattekaaiensis sp. nov., and proposal of a cable bacteria taxonomy following the rules of the SeqCode.</title>
        <authorList>
            <person name="Plum-Jensen L.E."/>
            <person name="Schramm A."/>
            <person name="Marshall I.P.G."/>
        </authorList>
    </citation>
    <scope>NUCLEOTIDE SEQUENCE</scope>
    <source>
        <strain evidence="5">Rat1</strain>
    </source>
</reference>
<dbReference type="InterPro" id="IPR019734">
    <property type="entry name" value="TPR_rpt"/>
</dbReference>
<proteinExistence type="predicted"/>
<name>A0AAU8M0K4_9BACT</name>
<dbReference type="GO" id="GO:0005092">
    <property type="term" value="F:GDP-dissociation inhibitor activity"/>
    <property type="evidence" value="ECO:0007669"/>
    <property type="project" value="TreeGrafter"/>
</dbReference>